<dbReference type="PANTHER" id="PTHR43406:SF1">
    <property type="entry name" value="TRYPTOPHAN SYNTHASE ALPHA CHAIN, CHLOROPLASTIC"/>
    <property type="match status" value="1"/>
</dbReference>
<organism evidence="10 11">
    <name type="scientific">Micromonospora echinofusca</name>
    <dbReference type="NCBI Taxonomy" id="47858"/>
    <lineage>
        <taxon>Bacteria</taxon>
        <taxon>Bacillati</taxon>
        <taxon>Actinomycetota</taxon>
        <taxon>Actinomycetes</taxon>
        <taxon>Micromonosporales</taxon>
        <taxon>Micromonosporaceae</taxon>
        <taxon>Micromonospora</taxon>
    </lineage>
</organism>
<keyword evidence="4 8" id="KW-0822">Tryptophan biosynthesis</keyword>
<gene>
    <name evidence="8" type="primary">trpA</name>
    <name evidence="10" type="ORF">GSF22_22645</name>
</gene>
<evidence type="ECO:0000256" key="3">
    <source>
        <dbReference type="ARBA" id="ARBA00022605"/>
    </source>
</evidence>
<dbReference type="InterPro" id="IPR013785">
    <property type="entry name" value="Aldolase_TIM"/>
</dbReference>
<evidence type="ECO:0000256" key="5">
    <source>
        <dbReference type="ARBA" id="ARBA00023141"/>
    </source>
</evidence>
<proteinExistence type="inferred from homology"/>
<dbReference type="SUPFAM" id="SSF51366">
    <property type="entry name" value="Ribulose-phoshate binding barrel"/>
    <property type="match status" value="1"/>
</dbReference>
<evidence type="ECO:0000256" key="7">
    <source>
        <dbReference type="ARBA" id="ARBA00049047"/>
    </source>
</evidence>
<feature type="active site" description="Proton acceptor" evidence="8">
    <location>
        <position position="59"/>
    </location>
</feature>
<dbReference type="CDD" id="cd04724">
    <property type="entry name" value="Tryptophan_synthase_alpha"/>
    <property type="match status" value="1"/>
</dbReference>
<dbReference type="NCBIfam" id="TIGR00262">
    <property type="entry name" value="trpA"/>
    <property type="match status" value="1"/>
</dbReference>
<evidence type="ECO:0000256" key="8">
    <source>
        <dbReference type="HAMAP-Rule" id="MF_00131"/>
    </source>
</evidence>
<dbReference type="InterPro" id="IPR011060">
    <property type="entry name" value="RibuloseP-bd_barrel"/>
</dbReference>
<evidence type="ECO:0000256" key="6">
    <source>
        <dbReference type="ARBA" id="ARBA00023239"/>
    </source>
</evidence>
<evidence type="ECO:0000256" key="1">
    <source>
        <dbReference type="ARBA" id="ARBA00004733"/>
    </source>
</evidence>
<dbReference type="Gene3D" id="3.20.20.70">
    <property type="entry name" value="Aldolase class I"/>
    <property type="match status" value="1"/>
</dbReference>
<dbReference type="InterPro" id="IPR018204">
    <property type="entry name" value="Trp_synthase_alpha_AS"/>
</dbReference>
<keyword evidence="11" id="KW-1185">Reference proteome</keyword>
<dbReference type="PANTHER" id="PTHR43406">
    <property type="entry name" value="TRYPTOPHAN SYNTHASE, ALPHA CHAIN"/>
    <property type="match status" value="1"/>
</dbReference>
<evidence type="ECO:0000256" key="2">
    <source>
        <dbReference type="ARBA" id="ARBA00011270"/>
    </source>
</evidence>
<evidence type="ECO:0000256" key="4">
    <source>
        <dbReference type="ARBA" id="ARBA00022822"/>
    </source>
</evidence>
<comment type="caution">
    <text evidence="10">The sequence shown here is derived from an EMBL/GenBank/DDBJ whole genome shotgun (WGS) entry which is preliminary data.</text>
</comment>
<dbReference type="Proteomes" id="UP000823521">
    <property type="component" value="Unassembled WGS sequence"/>
</dbReference>
<comment type="similarity">
    <text evidence="8 9">Belongs to the TrpA family.</text>
</comment>
<dbReference type="HAMAP" id="MF_00131">
    <property type="entry name" value="Trp_synth_alpha"/>
    <property type="match status" value="1"/>
</dbReference>
<protein>
    <recommendedName>
        <fullName evidence="8">Tryptophan synthase alpha chain</fullName>
        <ecNumber evidence="8">4.2.1.20</ecNumber>
    </recommendedName>
</protein>
<accession>A0ABS3VW63</accession>
<dbReference type="Pfam" id="PF00290">
    <property type="entry name" value="Trp_syntA"/>
    <property type="match status" value="1"/>
</dbReference>
<comment type="function">
    <text evidence="8">The alpha subunit is responsible for the aldol cleavage of indoleglycerol phosphate to indole and glyceraldehyde 3-phosphate.</text>
</comment>
<dbReference type="EMBL" id="WVUH01000228">
    <property type="protein sequence ID" value="MBO4208786.1"/>
    <property type="molecule type" value="Genomic_DNA"/>
</dbReference>
<keyword evidence="3 8" id="KW-0028">Amino-acid biosynthesis</keyword>
<evidence type="ECO:0000256" key="9">
    <source>
        <dbReference type="RuleBase" id="RU003662"/>
    </source>
</evidence>
<name>A0ABS3VW63_MICEH</name>
<dbReference type="PROSITE" id="PS00167">
    <property type="entry name" value="TRP_SYNTHASE_ALPHA"/>
    <property type="match status" value="1"/>
</dbReference>
<feature type="active site" description="Proton acceptor" evidence="8">
    <location>
        <position position="48"/>
    </location>
</feature>
<dbReference type="InterPro" id="IPR002028">
    <property type="entry name" value="Trp_synthase_suA"/>
</dbReference>
<dbReference type="RefSeq" id="WP_208815767.1">
    <property type="nucleotide sequence ID" value="NZ_WVUH01000228.1"/>
</dbReference>
<evidence type="ECO:0000313" key="10">
    <source>
        <dbReference type="EMBL" id="MBO4208786.1"/>
    </source>
</evidence>
<comment type="pathway">
    <text evidence="1 8">Amino-acid biosynthesis; L-tryptophan biosynthesis; L-tryptophan from chorismate: step 5/5.</text>
</comment>
<comment type="catalytic activity">
    <reaction evidence="7 8">
        <text>(1S,2R)-1-C-(indol-3-yl)glycerol 3-phosphate + L-serine = D-glyceraldehyde 3-phosphate + L-tryptophan + H2O</text>
        <dbReference type="Rhea" id="RHEA:10532"/>
        <dbReference type="ChEBI" id="CHEBI:15377"/>
        <dbReference type="ChEBI" id="CHEBI:33384"/>
        <dbReference type="ChEBI" id="CHEBI:57912"/>
        <dbReference type="ChEBI" id="CHEBI:58866"/>
        <dbReference type="ChEBI" id="CHEBI:59776"/>
        <dbReference type="EC" id="4.2.1.20"/>
    </reaction>
</comment>
<keyword evidence="6 8" id="KW-0456">Lyase</keyword>
<comment type="subunit">
    <text evidence="2 8">Tetramer of two alpha and two beta chains.</text>
</comment>
<keyword evidence="5 8" id="KW-0057">Aromatic amino acid biosynthesis</keyword>
<dbReference type="EC" id="4.2.1.20" evidence="8"/>
<dbReference type="GO" id="GO:0004834">
    <property type="term" value="F:tryptophan synthase activity"/>
    <property type="evidence" value="ECO:0007669"/>
    <property type="project" value="UniProtKB-EC"/>
</dbReference>
<reference evidence="10 11" key="1">
    <citation type="submission" date="2019-12" db="EMBL/GenBank/DDBJ databases">
        <title>Whole genome sequencing of endophytic Actinobacterium Micromonospora sp. MPMI6T.</title>
        <authorList>
            <person name="Evv R."/>
            <person name="Podile A.R."/>
        </authorList>
    </citation>
    <scope>NUCLEOTIDE SEQUENCE [LARGE SCALE GENOMIC DNA]</scope>
    <source>
        <strain evidence="10 11">MPMI6</strain>
    </source>
</reference>
<sequence>MSVRDTIEQARAEGRAALIGYLPVGFPDVETSVAAMRAMVAAGVDIVEVGIPYSDPLMDGPVIQRATEIALAGGTRTADALTAVRGVVDEGAPALVMTYWNLIDRYGVDRFAADLAAAGGSGLITPDLIPDEGAQWRAASDAHELDRVYLVAPSSTPERIAMTVAESRGFVYAASLMGVTGERGAVGSGARDLVSRVRAAGDLPVCVGLGVSNGAQAAQVAAFADGVIVGSAFVRAMLDAPDRRAAVEAVAAVAADLAAGVRSAQPAVA</sequence>
<evidence type="ECO:0000313" key="11">
    <source>
        <dbReference type="Proteomes" id="UP000823521"/>
    </source>
</evidence>